<name>A0A0A9HAC8_ARUDO</name>
<reference evidence="1" key="2">
    <citation type="journal article" date="2015" name="Data Brief">
        <title>Shoot transcriptome of the giant reed, Arundo donax.</title>
        <authorList>
            <person name="Barrero R.A."/>
            <person name="Guerrero F.D."/>
            <person name="Moolhuijzen P."/>
            <person name="Goolsby J.A."/>
            <person name="Tidwell J."/>
            <person name="Bellgard S.E."/>
            <person name="Bellgard M.I."/>
        </authorList>
    </citation>
    <scope>NUCLEOTIDE SEQUENCE</scope>
    <source>
        <tissue evidence="1">Shoot tissue taken approximately 20 cm above the soil surface</tissue>
    </source>
</reference>
<accession>A0A0A9HAC8</accession>
<reference evidence="1" key="1">
    <citation type="submission" date="2014-09" db="EMBL/GenBank/DDBJ databases">
        <authorList>
            <person name="Magalhaes I.L.F."/>
            <person name="Oliveira U."/>
            <person name="Santos F.R."/>
            <person name="Vidigal T.H.D.A."/>
            <person name="Brescovit A.D."/>
            <person name="Santos A.J."/>
        </authorList>
    </citation>
    <scope>NUCLEOTIDE SEQUENCE</scope>
    <source>
        <tissue evidence="1">Shoot tissue taken approximately 20 cm above the soil surface</tissue>
    </source>
</reference>
<dbReference type="EMBL" id="GBRH01168023">
    <property type="protein sequence ID" value="JAE29873.1"/>
    <property type="molecule type" value="Transcribed_RNA"/>
</dbReference>
<dbReference type="AlphaFoldDB" id="A0A0A9HAC8"/>
<protein>
    <submittedName>
        <fullName evidence="1">Uncharacterized protein</fullName>
    </submittedName>
</protein>
<organism evidence="1">
    <name type="scientific">Arundo donax</name>
    <name type="common">Giant reed</name>
    <name type="synonym">Donax arundinaceus</name>
    <dbReference type="NCBI Taxonomy" id="35708"/>
    <lineage>
        <taxon>Eukaryota</taxon>
        <taxon>Viridiplantae</taxon>
        <taxon>Streptophyta</taxon>
        <taxon>Embryophyta</taxon>
        <taxon>Tracheophyta</taxon>
        <taxon>Spermatophyta</taxon>
        <taxon>Magnoliopsida</taxon>
        <taxon>Liliopsida</taxon>
        <taxon>Poales</taxon>
        <taxon>Poaceae</taxon>
        <taxon>PACMAD clade</taxon>
        <taxon>Arundinoideae</taxon>
        <taxon>Arundineae</taxon>
        <taxon>Arundo</taxon>
    </lineage>
</organism>
<evidence type="ECO:0000313" key="1">
    <source>
        <dbReference type="EMBL" id="JAE29873.1"/>
    </source>
</evidence>
<proteinExistence type="predicted"/>
<sequence length="87" mass="10205">MMSKRLRGVVWSMLHLWQGHSSLLTLWLFTTRSLNASLLQACKQWPTLVLDSKFPTEEKYPGFLFNILGNEGRWANFYCHSFRSPRA</sequence>